<gene>
    <name evidence="3" type="ORF">ADK38_15935</name>
</gene>
<sequence length="159" mass="16357">MRSDPRDLSGGDGAEEWLLECVFTGEDLPGLRVAVGECAASAGLKEPRWGEFVLAVNEIASNAIEHGGGRGCLTLRRRSGELECRIADDGPGFPESVIPELLPGLDGAHTGRGLWLARLVTDRLVIDGGAAGASEAMGEGGAPDGVQAVGAVVTLAIRV</sequence>
<keyword evidence="4" id="KW-1185">Reference proteome</keyword>
<keyword evidence="1" id="KW-0808">Transferase</keyword>
<dbReference type="PANTHER" id="PTHR35526">
    <property type="entry name" value="ANTI-SIGMA-F FACTOR RSBW-RELATED"/>
    <property type="match status" value="1"/>
</dbReference>
<evidence type="ECO:0000259" key="2">
    <source>
        <dbReference type="Pfam" id="PF13581"/>
    </source>
</evidence>
<feature type="domain" description="Histidine kinase/HSP90-like ATPase" evidence="2">
    <location>
        <begin position="26"/>
        <end position="130"/>
    </location>
</feature>
<keyword evidence="1" id="KW-0418">Kinase</keyword>
<dbReference type="InterPro" id="IPR050267">
    <property type="entry name" value="Anti-sigma-factor_SerPK"/>
</dbReference>
<dbReference type="RefSeq" id="WP_048831803.1">
    <property type="nucleotide sequence ID" value="NZ_JBIRHZ010000003.1"/>
</dbReference>
<protein>
    <recommendedName>
        <fullName evidence="2">Histidine kinase/HSP90-like ATPase domain-containing protein</fullName>
    </recommendedName>
</protein>
<reference evidence="3 4" key="1">
    <citation type="submission" date="2015-07" db="EMBL/GenBank/DDBJ databases">
        <authorList>
            <person name="Ju K.-S."/>
            <person name="Doroghazi J.R."/>
            <person name="Metcalf W.W."/>
        </authorList>
    </citation>
    <scope>NUCLEOTIDE SEQUENCE [LARGE SCALE GENOMIC DNA]</scope>
    <source>
        <strain evidence="3 4">NRRL B-3589</strain>
    </source>
</reference>
<keyword evidence="1" id="KW-0723">Serine/threonine-protein kinase</keyword>
<dbReference type="CDD" id="cd16936">
    <property type="entry name" value="HATPase_RsbW-like"/>
    <property type="match status" value="1"/>
</dbReference>
<dbReference type="EMBL" id="LGUT01001342">
    <property type="protein sequence ID" value="KOG89138.1"/>
    <property type="molecule type" value="Genomic_DNA"/>
</dbReference>
<dbReference type="Proteomes" id="UP000037020">
    <property type="component" value="Unassembled WGS sequence"/>
</dbReference>
<dbReference type="SUPFAM" id="SSF55874">
    <property type="entry name" value="ATPase domain of HSP90 chaperone/DNA topoisomerase II/histidine kinase"/>
    <property type="match status" value="1"/>
</dbReference>
<name>A0ABR5J6P7_9ACTN</name>
<comment type="caution">
    <text evidence="3">The sequence shown here is derived from an EMBL/GenBank/DDBJ whole genome shotgun (WGS) entry which is preliminary data.</text>
</comment>
<dbReference type="Gene3D" id="3.30.565.10">
    <property type="entry name" value="Histidine kinase-like ATPase, C-terminal domain"/>
    <property type="match status" value="1"/>
</dbReference>
<accession>A0ABR5J6P7</accession>
<dbReference type="InterPro" id="IPR003594">
    <property type="entry name" value="HATPase_dom"/>
</dbReference>
<dbReference type="Pfam" id="PF13581">
    <property type="entry name" value="HATPase_c_2"/>
    <property type="match status" value="1"/>
</dbReference>
<proteinExistence type="predicted"/>
<dbReference type="PANTHER" id="PTHR35526:SF3">
    <property type="entry name" value="ANTI-SIGMA-F FACTOR RSBW"/>
    <property type="match status" value="1"/>
</dbReference>
<dbReference type="InterPro" id="IPR036890">
    <property type="entry name" value="HATPase_C_sf"/>
</dbReference>
<evidence type="ECO:0000313" key="3">
    <source>
        <dbReference type="EMBL" id="KOG89138.1"/>
    </source>
</evidence>
<evidence type="ECO:0000256" key="1">
    <source>
        <dbReference type="ARBA" id="ARBA00022527"/>
    </source>
</evidence>
<evidence type="ECO:0000313" key="4">
    <source>
        <dbReference type="Proteomes" id="UP000037020"/>
    </source>
</evidence>
<organism evidence="3 4">
    <name type="scientific">Streptomyces varsoviensis</name>
    <dbReference type="NCBI Taxonomy" id="67373"/>
    <lineage>
        <taxon>Bacteria</taxon>
        <taxon>Bacillati</taxon>
        <taxon>Actinomycetota</taxon>
        <taxon>Actinomycetes</taxon>
        <taxon>Kitasatosporales</taxon>
        <taxon>Streptomycetaceae</taxon>
        <taxon>Streptomyces</taxon>
    </lineage>
</organism>